<keyword evidence="8" id="KW-1185">Reference proteome</keyword>
<dbReference type="Proteomes" id="UP000327013">
    <property type="component" value="Chromosome 5"/>
</dbReference>
<reference evidence="7 8" key="1">
    <citation type="submission" date="2019-06" db="EMBL/GenBank/DDBJ databases">
        <title>A chromosomal-level reference genome of Carpinus fangiana (Coryloideae, Betulaceae).</title>
        <authorList>
            <person name="Yang X."/>
            <person name="Wang Z."/>
            <person name="Zhang L."/>
            <person name="Hao G."/>
            <person name="Liu J."/>
            <person name="Yang Y."/>
        </authorList>
    </citation>
    <scope>NUCLEOTIDE SEQUENCE [LARGE SCALE GENOMIC DNA]</scope>
    <source>
        <strain evidence="7">Cfa_2016G</strain>
        <tissue evidence="7">Leaf</tissue>
    </source>
</reference>
<evidence type="ECO:0000313" key="8">
    <source>
        <dbReference type="Proteomes" id="UP000327013"/>
    </source>
</evidence>
<organism evidence="7 8">
    <name type="scientific">Carpinus fangiana</name>
    <dbReference type="NCBI Taxonomy" id="176857"/>
    <lineage>
        <taxon>Eukaryota</taxon>
        <taxon>Viridiplantae</taxon>
        <taxon>Streptophyta</taxon>
        <taxon>Embryophyta</taxon>
        <taxon>Tracheophyta</taxon>
        <taxon>Spermatophyta</taxon>
        <taxon>Magnoliopsida</taxon>
        <taxon>eudicotyledons</taxon>
        <taxon>Gunneridae</taxon>
        <taxon>Pentapetalae</taxon>
        <taxon>rosids</taxon>
        <taxon>fabids</taxon>
        <taxon>Fagales</taxon>
        <taxon>Betulaceae</taxon>
        <taxon>Carpinus</taxon>
    </lineage>
</organism>
<keyword evidence="4 6" id="KW-0472">Membrane</keyword>
<evidence type="ECO:0000313" key="7">
    <source>
        <dbReference type="EMBL" id="KAE8056466.1"/>
    </source>
</evidence>
<dbReference type="AlphaFoldDB" id="A0A5N6R6D0"/>
<sequence length="103" mass="11753">MATTEQIHEAKKLAPGEIDMMDEITLISQLRQYFEQKKSTSSARYQIYKLINSDLLERLQGLYATMGGVIKKFFFASMFMSIVPVAILYGFNHNLLPGKILLC</sequence>
<keyword evidence="2" id="KW-0256">Endoplasmic reticulum</keyword>
<keyword evidence="1 6" id="KW-0812">Transmembrane</keyword>
<protein>
    <submittedName>
        <fullName evidence="7">Uncharacterized protein</fullName>
    </submittedName>
</protein>
<name>A0A5N6R6D0_9ROSI</name>
<evidence type="ECO:0000256" key="2">
    <source>
        <dbReference type="ARBA" id="ARBA00022824"/>
    </source>
</evidence>
<keyword evidence="5" id="KW-0968">Cytoplasmic vesicle</keyword>
<proteinExistence type="predicted"/>
<evidence type="ECO:0000256" key="3">
    <source>
        <dbReference type="ARBA" id="ARBA00022989"/>
    </source>
</evidence>
<evidence type="ECO:0000256" key="4">
    <source>
        <dbReference type="ARBA" id="ARBA00023136"/>
    </source>
</evidence>
<gene>
    <name evidence="7" type="ORF">FH972_013238</name>
</gene>
<dbReference type="EMBL" id="CM017325">
    <property type="protein sequence ID" value="KAE8056466.1"/>
    <property type="molecule type" value="Genomic_DNA"/>
</dbReference>
<accession>A0A5N6R6D0</accession>
<dbReference type="GO" id="GO:0031410">
    <property type="term" value="C:cytoplasmic vesicle"/>
    <property type="evidence" value="ECO:0007669"/>
    <property type="project" value="UniProtKB-KW"/>
</dbReference>
<dbReference type="Pfam" id="PF09446">
    <property type="entry name" value="VMA21"/>
    <property type="match status" value="1"/>
</dbReference>
<dbReference type="InterPro" id="IPR019013">
    <property type="entry name" value="Vma21"/>
</dbReference>
<keyword evidence="3 6" id="KW-1133">Transmembrane helix</keyword>
<dbReference type="GO" id="GO:0070072">
    <property type="term" value="P:vacuolar proton-transporting V-type ATPase complex assembly"/>
    <property type="evidence" value="ECO:0007669"/>
    <property type="project" value="InterPro"/>
</dbReference>
<evidence type="ECO:0000256" key="1">
    <source>
        <dbReference type="ARBA" id="ARBA00022692"/>
    </source>
</evidence>
<evidence type="ECO:0000256" key="6">
    <source>
        <dbReference type="SAM" id="Phobius"/>
    </source>
</evidence>
<evidence type="ECO:0000256" key="5">
    <source>
        <dbReference type="ARBA" id="ARBA00023329"/>
    </source>
</evidence>
<dbReference type="OrthoDB" id="160405at2759"/>
<feature type="transmembrane region" description="Helical" evidence="6">
    <location>
        <begin position="73"/>
        <end position="91"/>
    </location>
</feature>